<gene>
    <name evidence="9" type="ORF">KJ970_17585</name>
</gene>
<accession>A0A948RZY4</accession>
<evidence type="ECO:0000256" key="6">
    <source>
        <dbReference type="SAM" id="Phobius"/>
    </source>
</evidence>
<dbReference type="Pfam" id="PF10035">
    <property type="entry name" value="DUF2179"/>
    <property type="match status" value="1"/>
</dbReference>
<evidence type="ECO:0000256" key="1">
    <source>
        <dbReference type="ARBA" id="ARBA00004651"/>
    </source>
</evidence>
<dbReference type="AlphaFoldDB" id="A0A948RZY4"/>
<dbReference type="EMBL" id="JAHJDP010000099">
    <property type="protein sequence ID" value="MBU2692732.1"/>
    <property type="molecule type" value="Genomic_DNA"/>
</dbReference>
<evidence type="ECO:0000256" key="4">
    <source>
        <dbReference type="ARBA" id="ARBA00022989"/>
    </source>
</evidence>
<evidence type="ECO:0000256" key="2">
    <source>
        <dbReference type="ARBA" id="ARBA00022475"/>
    </source>
</evidence>
<keyword evidence="2" id="KW-1003">Cell membrane</keyword>
<evidence type="ECO:0000259" key="8">
    <source>
        <dbReference type="Pfam" id="PF18955"/>
    </source>
</evidence>
<reference evidence="9" key="1">
    <citation type="submission" date="2021-05" db="EMBL/GenBank/DDBJ databases">
        <title>Energy efficiency and biological interactions define the core microbiome of deep oligotrophic groundwater.</title>
        <authorList>
            <person name="Mehrshad M."/>
            <person name="Lopez-Fernandez M."/>
            <person name="Bell E."/>
            <person name="Bernier-Latmani R."/>
            <person name="Bertilsson S."/>
            <person name="Dopson M."/>
        </authorList>
    </citation>
    <scope>NUCLEOTIDE SEQUENCE</scope>
    <source>
        <strain evidence="9">Modern_marine.mb.64</strain>
    </source>
</reference>
<dbReference type="PANTHER" id="PTHR40060:SF1">
    <property type="entry name" value="UPF0316 PROTEIN YEBE"/>
    <property type="match status" value="1"/>
</dbReference>
<dbReference type="InterPro" id="IPR019264">
    <property type="entry name" value="DUF2179"/>
</dbReference>
<comment type="subcellular location">
    <subcellularLocation>
        <location evidence="1">Cell membrane</location>
        <topology evidence="1">Multi-pass membrane protein</topology>
    </subcellularLocation>
</comment>
<feature type="transmembrane region" description="Helical" evidence="6">
    <location>
        <begin position="6"/>
        <end position="29"/>
    </location>
</feature>
<feature type="transmembrane region" description="Helical" evidence="6">
    <location>
        <begin position="68"/>
        <end position="88"/>
    </location>
</feature>
<comment type="caution">
    <text evidence="9">The sequence shown here is derived from an EMBL/GenBank/DDBJ whole genome shotgun (WGS) entry which is preliminary data.</text>
</comment>
<dbReference type="InterPro" id="IPR022930">
    <property type="entry name" value="UPF0316"/>
</dbReference>
<dbReference type="PANTHER" id="PTHR40060">
    <property type="entry name" value="UPF0316 PROTEIN YEBE"/>
    <property type="match status" value="1"/>
</dbReference>
<dbReference type="Proteomes" id="UP000777784">
    <property type="component" value="Unassembled WGS sequence"/>
</dbReference>
<evidence type="ECO:0000313" key="10">
    <source>
        <dbReference type="Proteomes" id="UP000777784"/>
    </source>
</evidence>
<keyword evidence="3 6" id="KW-0812">Transmembrane</keyword>
<sequence>MPFIDTLPVWVLALSIFCLRITDVSIGTLRTIFVVQGRIRFSVLLGFFEVLIWITAISQVFSHVRQQPYLLLAYAGGFAVGNAVGIFIERKMALGTCELRIISVNRGGEIAEKLRSIGHTLTTFNGEGRDGPRVLLNIICSRREVGSILRAAREIDMEMNYIVERVSDSSSVLPIPHMTGWRAVFKKK</sequence>
<keyword evidence="5 6" id="KW-0472">Membrane</keyword>
<dbReference type="NCBIfam" id="NF003191">
    <property type="entry name" value="PRK04164.1-2"/>
    <property type="match status" value="1"/>
</dbReference>
<proteinExistence type="predicted"/>
<feature type="domain" description="DUF2179" evidence="7">
    <location>
        <begin position="121"/>
        <end position="168"/>
    </location>
</feature>
<keyword evidence="4 6" id="KW-1133">Transmembrane helix</keyword>
<protein>
    <submittedName>
        <fullName evidence="9">Uncharacterized protein</fullName>
    </submittedName>
</protein>
<name>A0A948RZY4_UNCEI</name>
<feature type="transmembrane region" description="Helical" evidence="6">
    <location>
        <begin position="41"/>
        <end position="62"/>
    </location>
</feature>
<evidence type="ECO:0000256" key="5">
    <source>
        <dbReference type="ARBA" id="ARBA00023136"/>
    </source>
</evidence>
<evidence type="ECO:0000256" key="3">
    <source>
        <dbReference type="ARBA" id="ARBA00022692"/>
    </source>
</evidence>
<evidence type="ECO:0000259" key="7">
    <source>
        <dbReference type="Pfam" id="PF10035"/>
    </source>
</evidence>
<dbReference type="InterPro" id="IPR044035">
    <property type="entry name" value="DUF5698"/>
</dbReference>
<feature type="domain" description="DUF5698" evidence="8">
    <location>
        <begin position="28"/>
        <end position="86"/>
    </location>
</feature>
<evidence type="ECO:0000313" key="9">
    <source>
        <dbReference type="EMBL" id="MBU2692732.1"/>
    </source>
</evidence>
<dbReference type="Pfam" id="PF18955">
    <property type="entry name" value="DUF5698"/>
    <property type="match status" value="1"/>
</dbReference>
<organism evidence="9 10">
    <name type="scientific">Eiseniibacteriota bacterium</name>
    <dbReference type="NCBI Taxonomy" id="2212470"/>
    <lineage>
        <taxon>Bacteria</taxon>
        <taxon>Candidatus Eiseniibacteriota</taxon>
    </lineage>
</organism>